<evidence type="ECO:0000256" key="5">
    <source>
        <dbReference type="ARBA" id="ARBA00022824"/>
    </source>
</evidence>
<dbReference type="GO" id="GO:0005506">
    <property type="term" value="F:iron ion binding"/>
    <property type="evidence" value="ECO:0007669"/>
    <property type="project" value="InterPro"/>
</dbReference>
<dbReference type="PANTHER" id="PTHR24291">
    <property type="entry name" value="CYTOCHROME P450 FAMILY 4"/>
    <property type="match status" value="1"/>
</dbReference>
<evidence type="ECO:0000256" key="4">
    <source>
        <dbReference type="ARBA" id="ARBA00022617"/>
    </source>
</evidence>
<dbReference type="InterPro" id="IPR001128">
    <property type="entry name" value="Cyt_P450"/>
</dbReference>
<dbReference type="Pfam" id="PF00067">
    <property type="entry name" value="p450"/>
    <property type="match status" value="1"/>
</dbReference>
<keyword evidence="9 10" id="KW-0479">Metal-binding</keyword>
<keyword evidence="10" id="KW-0560">Oxidoreductase</keyword>
<dbReference type="InterPro" id="IPR036396">
    <property type="entry name" value="Cyt_P450_sf"/>
</dbReference>
<evidence type="ECO:0000256" key="8">
    <source>
        <dbReference type="ARBA" id="ARBA00023136"/>
    </source>
</evidence>
<dbReference type="Proteomes" id="UP000887566">
    <property type="component" value="Unplaced"/>
</dbReference>
<sequence>MAVLGIALLIGAIVALVATALLKHLRLRRQFAACPGPRSFPLIGNAAQLKMKPEDFMDQTMGTCMMFPAYPRMQNIWLATEPYVMLYGAEVVEVVLSSGKHIDKGFEYNMLHPWLGRGLLTSASTTWRPRRKLLTPTFHYDILKDFVEVFNQQSKILLGILRPFAESGKSFDVSTYIASCALDIICESAMGRSVNAQLNHQSDYVKAIIEINDIIHKRQKNPLSWPNFLFWHFGNGKRHAWCLEVLHGFTQKVIDERKAEIDKLGGMDEMMNALQDKRNNNVGDDDVDSKKQRLAFLDLLLDLVDRQQMPMADVRPEVDTFMFEGHDTTSSAMTWTLHLLGCYPEVQRRVHAELDALFGDDARDITFEDIGSLKYLECCVKETLRLFPSVPMFTRVLKHDQPIDGLVVPAGTQVVIVSYMVHRDPKHWPDPEVFDPDRFSPQQTAGRHPYAFLPFSAGGRNCIGQRFAMMEEKTVLAWLLRYFEVESVQRRDQ</sequence>
<dbReference type="InterPro" id="IPR017972">
    <property type="entry name" value="Cyt_P450_CS"/>
</dbReference>
<dbReference type="InterPro" id="IPR002401">
    <property type="entry name" value="Cyt_P450_E_grp-I"/>
</dbReference>
<dbReference type="GO" id="GO:0016705">
    <property type="term" value="F:oxidoreductase activity, acting on paired donors, with incorporation or reduction of molecular oxygen"/>
    <property type="evidence" value="ECO:0007669"/>
    <property type="project" value="InterPro"/>
</dbReference>
<dbReference type="PANTHER" id="PTHR24291:SF189">
    <property type="entry name" value="CYTOCHROME P450 4C3-RELATED"/>
    <property type="match status" value="1"/>
</dbReference>
<keyword evidence="7 10" id="KW-0503">Monooxygenase</keyword>
<keyword evidence="4 9" id="KW-0349">Heme</keyword>
<dbReference type="AlphaFoldDB" id="A0A914X3R9"/>
<evidence type="ECO:0000256" key="2">
    <source>
        <dbReference type="ARBA" id="ARBA00004586"/>
    </source>
</evidence>
<evidence type="ECO:0000256" key="7">
    <source>
        <dbReference type="ARBA" id="ARBA00023033"/>
    </source>
</evidence>
<dbReference type="GO" id="GO:0020037">
    <property type="term" value="F:heme binding"/>
    <property type="evidence" value="ECO:0007669"/>
    <property type="project" value="InterPro"/>
</dbReference>
<dbReference type="SUPFAM" id="SSF48264">
    <property type="entry name" value="Cytochrome P450"/>
    <property type="match status" value="1"/>
</dbReference>
<evidence type="ECO:0000256" key="1">
    <source>
        <dbReference type="ARBA" id="ARBA00001971"/>
    </source>
</evidence>
<evidence type="ECO:0000313" key="12">
    <source>
        <dbReference type="WBParaSite" id="PSAMB.scaffold5913size10609.g27505.t1"/>
    </source>
</evidence>
<evidence type="ECO:0000313" key="11">
    <source>
        <dbReference type="Proteomes" id="UP000887566"/>
    </source>
</evidence>
<dbReference type="PRINTS" id="PR00385">
    <property type="entry name" value="P450"/>
</dbReference>
<reference evidence="12" key="1">
    <citation type="submission" date="2022-11" db="UniProtKB">
        <authorList>
            <consortium name="WormBaseParasite"/>
        </authorList>
    </citation>
    <scope>IDENTIFICATION</scope>
</reference>
<evidence type="ECO:0000256" key="9">
    <source>
        <dbReference type="PIRSR" id="PIRSR602401-1"/>
    </source>
</evidence>
<feature type="binding site" description="axial binding residue" evidence="9">
    <location>
        <position position="462"/>
    </location>
    <ligand>
        <name>heme</name>
        <dbReference type="ChEBI" id="CHEBI:30413"/>
    </ligand>
    <ligandPart>
        <name>Fe</name>
        <dbReference type="ChEBI" id="CHEBI:18248"/>
    </ligandPart>
</feature>
<accession>A0A914X3R9</accession>
<evidence type="ECO:0000256" key="3">
    <source>
        <dbReference type="ARBA" id="ARBA00010617"/>
    </source>
</evidence>
<comment type="cofactor">
    <cofactor evidence="1 9">
        <name>heme</name>
        <dbReference type="ChEBI" id="CHEBI:30413"/>
    </cofactor>
</comment>
<dbReference type="Gene3D" id="1.10.630.10">
    <property type="entry name" value="Cytochrome P450"/>
    <property type="match status" value="1"/>
</dbReference>
<dbReference type="GO" id="GO:0004497">
    <property type="term" value="F:monooxygenase activity"/>
    <property type="evidence" value="ECO:0007669"/>
    <property type="project" value="UniProtKB-KW"/>
</dbReference>
<comment type="subcellular location">
    <subcellularLocation>
        <location evidence="2">Endoplasmic reticulum membrane</location>
    </subcellularLocation>
</comment>
<evidence type="ECO:0000256" key="6">
    <source>
        <dbReference type="ARBA" id="ARBA00023004"/>
    </source>
</evidence>
<keyword evidence="5" id="KW-0256">Endoplasmic reticulum</keyword>
<dbReference type="InterPro" id="IPR050196">
    <property type="entry name" value="Cytochrome_P450_Monoox"/>
</dbReference>
<dbReference type="PROSITE" id="PS00086">
    <property type="entry name" value="CYTOCHROME_P450"/>
    <property type="match status" value="1"/>
</dbReference>
<keyword evidence="8" id="KW-0472">Membrane</keyword>
<dbReference type="GO" id="GO:0005789">
    <property type="term" value="C:endoplasmic reticulum membrane"/>
    <property type="evidence" value="ECO:0007669"/>
    <property type="project" value="UniProtKB-SubCell"/>
</dbReference>
<dbReference type="WBParaSite" id="PSAMB.scaffold5913size10609.g27505.t1">
    <property type="protein sequence ID" value="PSAMB.scaffold5913size10609.g27505.t1"/>
    <property type="gene ID" value="PSAMB.scaffold5913size10609.g27505"/>
</dbReference>
<organism evidence="11 12">
    <name type="scientific">Plectus sambesii</name>
    <dbReference type="NCBI Taxonomy" id="2011161"/>
    <lineage>
        <taxon>Eukaryota</taxon>
        <taxon>Metazoa</taxon>
        <taxon>Ecdysozoa</taxon>
        <taxon>Nematoda</taxon>
        <taxon>Chromadorea</taxon>
        <taxon>Plectida</taxon>
        <taxon>Plectina</taxon>
        <taxon>Plectoidea</taxon>
        <taxon>Plectidae</taxon>
        <taxon>Plectus</taxon>
    </lineage>
</organism>
<keyword evidence="6 9" id="KW-0408">Iron</keyword>
<proteinExistence type="inferred from homology"/>
<name>A0A914X3R9_9BILA</name>
<evidence type="ECO:0000256" key="10">
    <source>
        <dbReference type="RuleBase" id="RU000461"/>
    </source>
</evidence>
<comment type="similarity">
    <text evidence="3 10">Belongs to the cytochrome P450 family.</text>
</comment>
<dbReference type="PRINTS" id="PR00463">
    <property type="entry name" value="EP450I"/>
</dbReference>
<keyword evidence="11" id="KW-1185">Reference proteome</keyword>
<protein>
    <submittedName>
        <fullName evidence="12">Uncharacterized protein</fullName>
    </submittedName>
</protein>